<keyword evidence="1" id="KW-1133">Transmembrane helix</keyword>
<dbReference type="EMBL" id="FQUQ01000006">
    <property type="protein sequence ID" value="SHG61639.1"/>
    <property type="molecule type" value="Genomic_DNA"/>
</dbReference>
<protein>
    <submittedName>
        <fullName evidence="2">Uncharacterized protein</fullName>
    </submittedName>
</protein>
<organism evidence="2 3">
    <name type="scientific">Pedobacter caeni</name>
    <dbReference type="NCBI Taxonomy" id="288992"/>
    <lineage>
        <taxon>Bacteria</taxon>
        <taxon>Pseudomonadati</taxon>
        <taxon>Bacteroidota</taxon>
        <taxon>Sphingobacteriia</taxon>
        <taxon>Sphingobacteriales</taxon>
        <taxon>Sphingobacteriaceae</taxon>
        <taxon>Pedobacter</taxon>
    </lineage>
</organism>
<accession>A0A1M5LA99</accession>
<keyword evidence="3" id="KW-1185">Reference proteome</keyword>
<reference evidence="3" key="1">
    <citation type="submission" date="2016-11" db="EMBL/GenBank/DDBJ databases">
        <authorList>
            <person name="Varghese N."/>
            <person name="Submissions S."/>
        </authorList>
    </citation>
    <scope>NUCLEOTIDE SEQUENCE [LARGE SCALE GENOMIC DNA]</scope>
    <source>
        <strain evidence="3">DSM 16990</strain>
    </source>
</reference>
<dbReference type="AlphaFoldDB" id="A0A1M5LA99"/>
<keyword evidence="1" id="KW-0472">Membrane</keyword>
<gene>
    <name evidence="2" type="ORF">SAMN04488522_106264</name>
</gene>
<feature type="transmembrane region" description="Helical" evidence="1">
    <location>
        <begin position="49"/>
        <end position="71"/>
    </location>
</feature>
<sequence>MCRTLSHFLSETKQLTDASKGGIDAEWSCFISEYKTVVMKKRPFSHIGWTRMLFFWILCIFMLIAVVMKLWHYCAAHWFN</sequence>
<keyword evidence="1" id="KW-0812">Transmembrane</keyword>
<dbReference type="Proteomes" id="UP000184287">
    <property type="component" value="Unassembled WGS sequence"/>
</dbReference>
<name>A0A1M5LA99_9SPHI</name>
<dbReference type="STRING" id="288992.SAMN04488522_106264"/>
<evidence type="ECO:0000313" key="2">
    <source>
        <dbReference type="EMBL" id="SHG61639.1"/>
    </source>
</evidence>
<evidence type="ECO:0000313" key="3">
    <source>
        <dbReference type="Proteomes" id="UP000184287"/>
    </source>
</evidence>
<evidence type="ECO:0000256" key="1">
    <source>
        <dbReference type="SAM" id="Phobius"/>
    </source>
</evidence>
<proteinExistence type="predicted"/>